<dbReference type="OrthoDB" id="5973539at2759"/>
<dbReference type="Gene3D" id="1.20.5.170">
    <property type="match status" value="1"/>
</dbReference>
<dbReference type="PANTHER" id="PTHR38116:SF8">
    <property type="entry name" value="BZIP DOMAIN-CONTAINING PROTEIN"/>
    <property type="match status" value="1"/>
</dbReference>
<evidence type="ECO:0000313" key="3">
    <source>
        <dbReference type="EMBL" id="KAH7313717.1"/>
    </source>
</evidence>
<protein>
    <recommendedName>
        <fullName evidence="2">BZIP domain-containing protein</fullName>
    </recommendedName>
</protein>
<proteinExistence type="predicted"/>
<dbReference type="Pfam" id="PF11905">
    <property type="entry name" value="DUF3425"/>
    <property type="match status" value="1"/>
</dbReference>
<dbReference type="AlphaFoldDB" id="A0A8K0SLD1"/>
<name>A0A8K0SLD1_9HYPO</name>
<evidence type="ECO:0000256" key="1">
    <source>
        <dbReference type="SAM" id="MobiDB-lite"/>
    </source>
</evidence>
<dbReference type="GO" id="GO:0003700">
    <property type="term" value="F:DNA-binding transcription factor activity"/>
    <property type="evidence" value="ECO:0007669"/>
    <property type="project" value="InterPro"/>
</dbReference>
<evidence type="ECO:0000313" key="4">
    <source>
        <dbReference type="Proteomes" id="UP000813444"/>
    </source>
</evidence>
<feature type="region of interest" description="Disordered" evidence="1">
    <location>
        <begin position="1"/>
        <end position="54"/>
    </location>
</feature>
<reference evidence="3" key="1">
    <citation type="journal article" date="2021" name="Nat. Commun.">
        <title>Genetic determinants of endophytism in the Arabidopsis root mycobiome.</title>
        <authorList>
            <person name="Mesny F."/>
            <person name="Miyauchi S."/>
            <person name="Thiergart T."/>
            <person name="Pickel B."/>
            <person name="Atanasova L."/>
            <person name="Karlsson M."/>
            <person name="Huettel B."/>
            <person name="Barry K.W."/>
            <person name="Haridas S."/>
            <person name="Chen C."/>
            <person name="Bauer D."/>
            <person name="Andreopoulos W."/>
            <person name="Pangilinan J."/>
            <person name="LaButti K."/>
            <person name="Riley R."/>
            <person name="Lipzen A."/>
            <person name="Clum A."/>
            <person name="Drula E."/>
            <person name="Henrissat B."/>
            <person name="Kohler A."/>
            <person name="Grigoriev I.V."/>
            <person name="Martin F.M."/>
            <person name="Hacquard S."/>
        </authorList>
    </citation>
    <scope>NUCLEOTIDE SEQUENCE</scope>
    <source>
        <strain evidence="3">MPI-CAGE-CH-0235</strain>
    </source>
</reference>
<evidence type="ECO:0000259" key="2">
    <source>
        <dbReference type="PROSITE" id="PS00036"/>
    </source>
</evidence>
<dbReference type="InterPro" id="IPR021833">
    <property type="entry name" value="DUF3425"/>
</dbReference>
<organism evidence="3 4">
    <name type="scientific">Stachybotrys elegans</name>
    <dbReference type="NCBI Taxonomy" id="80388"/>
    <lineage>
        <taxon>Eukaryota</taxon>
        <taxon>Fungi</taxon>
        <taxon>Dikarya</taxon>
        <taxon>Ascomycota</taxon>
        <taxon>Pezizomycotina</taxon>
        <taxon>Sordariomycetes</taxon>
        <taxon>Hypocreomycetidae</taxon>
        <taxon>Hypocreales</taxon>
        <taxon>Stachybotryaceae</taxon>
        <taxon>Stachybotrys</taxon>
    </lineage>
</organism>
<keyword evidence="4" id="KW-1185">Reference proteome</keyword>
<gene>
    <name evidence="3" type="ORF">B0I35DRAFT_435721</name>
</gene>
<dbReference type="SUPFAM" id="SSF57959">
    <property type="entry name" value="Leucine zipper domain"/>
    <property type="match status" value="1"/>
</dbReference>
<dbReference type="PROSITE" id="PS00036">
    <property type="entry name" value="BZIP_BASIC"/>
    <property type="match status" value="1"/>
</dbReference>
<dbReference type="InterPro" id="IPR046347">
    <property type="entry name" value="bZIP_sf"/>
</dbReference>
<sequence>MGDGPLRKKRVITPARKEQNRLAQKAFRERQKAKHRARGVEGRESSEQEELGETAGEVEVISSALMYDGATLPDEDGFAVLADPMMNGLRLLPTQFYTALMHNARALRFDPGMFDSCAHQSCPSPFYRSSTPQDDPTALHASVLATMDASTPATLLPTLMQVLIPHHACLDLIPLPSFRDQAIVLSAAMPFTFNMRELKLDIYQRGGMTCRGEGQPWVKATWEAERWFLRKWRVVVDGEIGEIGVKEERREGEVAVSG</sequence>
<dbReference type="Proteomes" id="UP000813444">
    <property type="component" value="Unassembled WGS sequence"/>
</dbReference>
<dbReference type="CDD" id="cd14688">
    <property type="entry name" value="bZIP_YAP"/>
    <property type="match status" value="1"/>
</dbReference>
<dbReference type="EMBL" id="JAGPNK010000009">
    <property type="protein sequence ID" value="KAH7313717.1"/>
    <property type="molecule type" value="Genomic_DNA"/>
</dbReference>
<accession>A0A8K0SLD1</accession>
<comment type="caution">
    <text evidence="3">The sequence shown here is derived from an EMBL/GenBank/DDBJ whole genome shotgun (WGS) entry which is preliminary data.</text>
</comment>
<feature type="domain" description="BZIP" evidence="2">
    <location>
        <begin position="16"/>
        <end position="30"/>
    </location>
</feature>
<dbReference type="InterPro" id="IPR004827">
    <property type="entry name" value="bZIP"/>
</dbReference>
<dbReference type="PANTHER" id="PTHR38116">
    <property type="entry name" value="CHROMOSOME 7, WHOLE GENOME SHOTGUN SEQUENCE"/>
    <property type="match status" value="1"/>
</dbReference>
<feature type="compositionally biased region" description="Basic and acidic residues" evidence="1">
    <location>
        <begin position="15"/>
        <end position="30"/>
    </location>
</feature>